<feature type="transmembrane region" description="Helical" evidence="1">
    <location>
        <begin position="160"/>
        <end position="183"/>
    </location>
</feature>
<dbReference type="EMBL" id="VOOS01000004">
    <property type="protein sequence ID" value="TXB64807.1"/>
    <property type="molecule type" value="Genomic_DNA"/>
</dbReference>
<dbReference type="Pfam" id="PF01569">
    <property type="entry name" value="PAP2"/>
    <property type="match status" value="1"/>
</dbReference>
<dbReference type="Proteomes" id="UP000321721">
    <property type="component" value="Unassembled WGS sequence"/>
</dbReference>
<dbReference type="SMART" id="SM00014">
    <property type="entry name" value="acidPPc"/>
    <property type="match status" value="1"/>
</dbReference>
<dbReference type="OrthoDB" id="9789113at2"/>
<keyword evidence="1" id="KW-0472">Membrane</keyword>
<feature type="transmembrane region" description="Helical" evidence="1">
    <location>
        <begin position="135"/>
        <end position="154"/>
    </location>
</feature>
<evidence type="ECO:0000313" key="4">
    <source>
        <dbReference type="Proteomes" id="UP000321721"/>
    </source>
</evidence>
<name>A0A5C6RRM1_9FLAO</name>
<reference evidence="3 4" key="1">
    <citation type="submission" date="2019-08" db="EMBL/GenBank/DDBJ databases">
        <title>Genome of Vicingus serpentipes NCIMB 15042.</title>
        <authorList>
            <person name="Bowman J.P."/>
        </authorList>
    </citation>
    <scope>NUCLEOTIDE SEQUENCE [LARGE SCALE GENOMIC DNA]</scope>
    <source>
        <strain evidence="3 4">NCIMB 15042</strain>
    </source>
</reference>
<sequence length="193" mass="22104">MLSFLNNIDTELFLFLNSIHNNFFDVVFEWISDRYIWIPLYLALLILLFVKFKKGLLYIVPFIVTLIFLSDKISVYFFKEVFMRLRPCHNPEIANLVHIVSDHCGGQYGFVSSHATNTFALAVFVGLLVKQKISWLLPTLVIWAAVVSYSRIYLGVHYPGDVICGAILGAIIGKFVFMMLSFINKKIDNKIGL</sequence>
<dbReference type="CDD" id="cd03395">
    <property type="entry name" value="PAP2_like_4"/>
    <property type="match status" value="1"/>
</dbReference>
<gene>
    <name evidence="3" type="ORF">FRY74_10170</name>
</gene>
<proteinExistence type="predicted"/>
<evidence type="ECO:0000256" key="1">
    <source>
        <dbReference type="SAM" id="Phobius"/>
    </source>
</evidence>
<dbReference type="InterPro" id="IPR000326">
    <property type="entry name" value="PAP2/HPO"/>
</dbReference>
<organism evidence="3 4">
    <name type="scientific">Vicingus serpentipes</name>
    <dbReference type="NCBI Taxonomy" id="1926625"/>
    <lineage>
        <taxon>Bacteria</taxon>
        <taxon>Pseudomonadati</taxon>
        <taxon>Bacteroidota</taxon>
        <taxon>Flavobacteriia</taxon>
        <taxon>Flavobacteriales</taxon>
        <taxon>Vicingaceae</taxon>
        <taxon>Vicingus</taxon>
    </lineage>
</organism>
<dbReference type="SUPFAM" id="SSF48317">
    <property type="entry name" value="Acid phosphatase/Vanadium-dependent haloperoxidase"/>
    <property type="match status" value="1"/>
</dbReference>
<feature type="transmembrane region" description="Helical" evidence="1">
    <location>
        <begin position="108"/>
        <end position="128"/>
    </location>
</feature>
<protein>
    <submittedName>
        <fullName evidence="3">Phosphatase PAP2 family protein</fullName>
    </submittedName>
</protein>
<keyword evidence="4" id="KW-1185">Reference proteome</keyword>
<dbReference type="PANTHER" id="PTHR14969:SF13">
    <property type="entry name" value="AT30094P"/>
    <property type="match status" value="1"/>
</dbReference>
<accession>A0A5C6RRM1</accession>
<dbReference type="GO" id="GO:0042392">
    <property type="term" value="F:sphingosine-1-phosphate phosphatase activity"/>
    <property type="evidence" value="ECO:0007669"/>
    <property type="project" value="TreeGrafter"/>
</dbReference>
<keyword evidence="1" id="KW-1133">Transmembrane helix</keyword>
<evidence type="ECO:0000313" key="3">
    <source>
        <dbReference type="EMBL" id="TXB64807.1"/>
    </source>
</evidence>
<feature type="transmembrane region" description="Helical" evidence="1">
    <location>
        <begin position="34"/>
        <end position="50"/>
    </location>
</feature>
<dbReference type="PANTHER" id="PTHR14969">
    <property type="entry name" value="SPHINGOSINE-1-PHOSPHATE PHOSPHOHYDROLASE"/>
    <property type="match status" value="1"/>
</dbReference>
<dbReference type="Gene3D" id="1.20.144.10">
    <property type="entry name" value="Phosphatidic acid phosphatase type 2/haloperoxidase"/>
    <property type="match status" value="1"/>
</dbReference>
<dbReference type="InterPro" id="IPR036938">
    <property type="entry name" value="PAP2/HPO_sf"/>
</dbReference>
<feature type="domain" description="Phosphatidic acid phosphatase type 2/haloperoxidase" evidence="2">
    <location>
        <begin position="60"/>
        <end position="177"/>
    </location>
</feature>
<keyword evidence="1" id="KW-0812">Transmembrane</keyword>
<dbReference type="AlphaFoldDB" id="A0A5C6RRM1"/>
<evidence type="ECO:0000259" key="2">
    <source>
        <dbReference type="SMART" id="SM00014"/>
    </source>
</evidence>
<comment type="caution">
    <text evidence="3">The sequence shown here is derived from an EMBL/GenBank/DDBJ whole genome shotgun (WGS) entry which is preliminary data.</text>
</comment>
<feature type="transmembrane region" description="Helical" evidence="1">
    <location>
        <begin position="57"/>
        <end position="78"/>
    </location>
</feature>